<reference evidence="3" key="2">
    <citation type="journal article" date="2021" name="PeerJ">
        <title>Extensive microbial diversity within the chicken gut microbiome revealed by metagenomics and culture.</title>
        <authorList>
            <person name="Gilroy R."/>
            <person name="Ravi A."/>
            <person name="Getino M."/>
            <person name="Pursley I."/>
            <person name="Horton D.L."/>
            <person name="Alikhan N.F."/>
            <person name="Baker D."/>
            <person name="Gharbi K."/>
            <person name="Hall N."/>
            <person name="Watson M."/>
            <person name="Adriaenssens E.M."/>
            <person name="Foster-Nyarko E."/>
            <person name="Jarju S."/>
            <person name="Secka A."/>
            <person name="Antonio M."/>
            <person name="Oren A."/>
            <person name="Chaudhuri R.R."/>
            <person name="La Ragione R."/>
            <person name="Hildebrand F."/>
            <person name="Pallen M.J."/>
        </authorList>
    </citation>
    <scope>NUCLEOTIDE SEQUENCE</scope>
    <source>
        <strain evidence="3">CHK147-3167</strain>
    </source>
</reference>
<feature type="compositionally biased region" description="Polar residues" evidence="1">
    <location>
        <begin position="137"/>
        <end position="147"/>
    </location>
</feature>
<dbReference type="AlphaFoldDB" id="A0A9D0ZPZ0"/>
<gene>
    <name evidence="3" type="ORF">IAB27_01490</name>
</gene>
<evidence type="ECO:0000313" key="4">
    <source>
        <dbReference type="Proteomes" id="UP000886786"/>
    </source>
</evidence>
<feature type="region of interest" description="Disordered" evidence="1">
    <location>
        <begin position="133"/>
        <end position="159"/>
    </location>
</feature>
<dbReference type="Pfam" id="PF24703">
    <property type="entry name" value="DUF7666"/>
    <property type="match status" value="1"/>
</dbReference>
<reference evidence="3" key="1">
    <citation type="submission" date="2020-10" db="EMBL/GenBank/DDBJ databases">
        <authorList>
            <person name="Gilroy R."/>
        </authorList>
    </citation>
    <scope>NUCLEOTIDE SEQUENCE</scope>
    <source>
        <strain evidence="3">CHK147-3167</strain>
    </source>
</reference>
<feature type="domain" description="DUF7666" evidence="2">
    <location>
        <begin position="3"/>
        <end position="103"/>
    </location>
</feature>
<comment type="caution">
    <text evidence="3">The sequence shown here is derived from an EMBL/GenBank/DDBJ whole genome shotgun (WGS) entry which is preliminary data.</text>
</comment>
<protein>
    <recommendedName>
        <fullName evidence="2">DUF7666 domain-containing protein</fullName>
    </recommendedName>
</protein>
<evidence type="ECO:0000259" key="2">
    <source>
        <dbReference type="Pfam" id="PF24703"/>
    </source>
</evidence>
<dbReference type="InterPro" id="IPR056083">
    <property type="entry name" value="DUF7666"/>
</dbReference>
<feature type="compositionally biased region" description="Basic residues" evidence="1">
    <location>
        <begin position="148"/>
        <end position="159"/>
    </location>
</feature>
<organism evidence="3 4">
    <name type="scientific">Candidatus Coprosoma intestinipullorum</name>
    <dbReference type="NCBI Taxonomy" id="2840752"/>
    <lineage>
        <taxon>Bacteria</taxon>
        <taxon>Bacillati</taxon>
        <taxon>Bacillota</taxon>
        <taxon>Bacillota incertae sedis</taxon>
        <taxon>Candidatus Coprosoma</taxon>
    </lineage>
</organism>
<dbReference type="EMBL" id="DVFV01000029">
    <property type="protein sequence ID" value="HIQ90291.1"/>
    <property type="molecule type" value="Genomic_DNA"/>
</dbReference>
<name>A0A9D0ZPZ0_9FIRM</name>
<evidence type="ECO:0000256" key="1">
    <source>
        <dbReference type="SAM" id="MobiDB-lite"/>
    </source>
</evidence>
<accession>A0A9D0ZPZ0</accession>
<sequence>MEIIGYKGFNKDLTNRYGKKFEIGKKYYTEGSLEWGTFGNGYHMCTNLEDCLRFIDPNISVIAKVKSFGQAKLHEDDYYGYYDMYVCEGIEIIKILSRKEIISMMLKVNELRQERFIKSYNLTEEELKLFKGDDKYGSNNSQGSQGKQLKKYRHYSAQK</sequence>
<dbReference type="Proteomes" id="UP000886786">
    <property type="component" value="Unassembled WGS sequence"/>
</dbReference>
<evidence type="ECO:0000313" key="3">
    <source>
        <dbReference type="EMBL" id="HIQ90291.1"/>
    </source>
</evidence>
<proteinExistence type="predicted"/>